<dbReference type="PANTHER" id="PTHR43873:SF1">
    <property type="entry name" value="COBYRINATE A,C-DIAMIDE SYNTHASE"/>
    <property type="match status" value="1"/>
</dbReference>
<dbReference type="NCBIfam" id="NF002204">
    <property type="entry name" value="PRK01077.1"/>
    <property type="match status" value="1"/>
</dbReference>
<dbReference type="HAMAP" id="MF_00027">
    <property type="entry name" value="CobB_CbiA"/>
    <property type="match status" value="1"/>
</dbReference>
<dbReference type="PANTHER" id="PTHR43873">
    <property type="entry name" value="COBYRINATE A,C-DIAMIDE SYNTHASE"/>
    <property type="match status" value="1"/>
</dbReference>
<dbReference type="InterPro" id="IPR027417">
    <property type="entry name" value="P-loop_NTPase"/>
</dbReference>
<dbReference type="Proteomes" id="UP000005481">
    <property type="component" value="Unassembled WGS sequence"/>
</dbReference>
<keyword evidence="3 7" id="KW-0547">Nucleotide-binding</keyword>
<reference evidence="10 11" key="1">
    <citation type="submission" date="2011-08" db="EMBL/GenBank/DDBJ databases">
        <authorList>
            <person name="Weinstock G."/>
            <person name="Sodergren E."/>
            <person name="Clifton S."/>
            <person name="Fulton L."/>
            <person name="Fulton B."/>
            <person name="Courtney L."/>
            <person name="Fronick C."/>
            <person name="Harrison M."/>
            <person name="Strong C."/>
            <person name="Farmer C."/>
            <person name="Delahaunty K."/>
            <person name="Markovic C."/>
            <person name="Hall O."/>
            <person name="Minx P."/>
            <person name="Tomlinson C."/>
            <person name="Mitreva M."/>
            <person name="Hou S."/>
            <person name="Chen J."/>
            <person name="Wollam A."/>
            <person name="Pepin K.H."/>
            <person name="Johnson M."/>
            <person name="Bhonagiri V."/>
            <person name="Zhang X."/>
            <person name="Suruliraj S."/>
            <person name="Warren W."/>
            <person name="Chinwalla A."/>
            <person name="Mardis E.R."/>
            <person name="Wilson R.K."/>
        </authorList>
    </citation>
    <scope>NUCLEOTIDE SEQUENCE [LARGE SCALE GENOMIC DNA]</scope>
    <source>
        <strain evidence="10 11">F0357</strain>
    </source>
</reference>
<organism evidence="10 11">
    <name type="scientific">Anaeroglobus geminatus F0357</name>
    <dbReference type="NCBI Taxonomy" id="861450"/>
    <lineage>
        <taxon>Bacteria</taxon>
        <taxon>Bacillati</taxon>
        <taxon>Bacillota</taxon>
        <taxon>Negativicutes</taxon>
        <taxon>Veillonellales</taxon>
        <taxon>Veillonellaceae</taxon>
        <taxon>Anaeroglobus</taxon>
    </lineage>
</organism>
<dbReference type="PATRIC" id="fig|861450.3.peg.124"/>
<dbReference type="Pfam" id="PF07685">
    <property type="entry name" value="GATase_3"/>
    <property type="match status" value="1"/>
</dbReference>
<keyword evidence="5 7" id="KW-0460">Magnesium</keyword>
<feature type="domain" description="CobB/CobQ-like glutamine amidotransferase" evidence="9">
    <location>
        <begin position="253"/>
        <end position="438"/>
    </location>
</feature>
<keyword evidence="2 7" id="KW-0436">Ligase</keyword>
<accession>G9YES1</accession>
<evidence type="ECO:0000313" key="10">
    <source>
        <dbReference type="EMBL" id="EHM43694.1"/>
    </source>
</evidence>
<comment type="function">
    <text evidence="7">Catalyzes the ATP-dependent amidation of the two carboxylate groups at positions a and c of cobyrinate, using either L-glutamine or ammonia as the nitrogen source.</text>
</comment>
<dbReference type="OrthoDB" id="9764035at2"/>
<dbReference type="InterPro" id="IPR002586">
    <property type="entry name" value="CobQ/CobB/MinD/ParA_Nub-bd_dom"/>
</dbReference>
<dbReference type="UniPathway" id="UPA00148">
    <property type="reaction ID" value="UER00231"/>
</dbReference>
<dbReference type="InterPro" id="IPR011698">
    <property type="entry name" value="GATase_3"/>
</dbReference>
<dbReference type="EC" id="6.3.5.11" evidence="7"/>
<comment type="pathway">
    <text evidence="7">Cofactor biosynthesis; adenosylcobalamin biosynthesis; cob(II)yrinate a,c-diamide from sirohydrochlorin (anaerobic route): step 10/10.</text>
</comment>
<comment type="similarity">
    <text evidence="7">Belongs to the CobB/CbiA family.</text>
</comment>
<dbReference type="GO" id="GO:0042242">
    <property type="term" value="F:cobyrinic acid a,c-diamide synthase activity"/>
    <property type="evidence" value="ECO:0007669"/>
    <property type="project" value="UniProtKB-UniRule"/>
</dbReference>
<dbReference type="SUPFAM" id="SSF52317">
    <property type="entry name" value="Class I glutamine amidotransferase-like"/>
    <property type="match status" value="1"/>
</dbReference>
<name>G9YES1_9FIRM</name>
<feature type="site" description="Increases nucleophilicity of active site Cys" evidence="7">
    <location>
        <position position="434"/>
    </location>
</feature>
<gene>
    <name evidence="7" type="primary">cbiA</name>
    <name evidence="10" type="ORF">HMPREF0080_00131</name>
</gene>
<dbReference type="HOGENOM" id="CLU_022752_2_0_9"/>
<dbReference type="Gene3D" id="3.40.50.300">
    <property type="entry name" value="P-loop containing nucleotide triphosphate hydrolases"/>
    <property type="match status" value="1"/>
</dbReference>
<dbReference type="PROSITE" id="PS51274">
    <property type="entry name" value="GATASE_COBBQ"/>
    <property type="match status" value="1"/>
</dbReference>
<keyword evidence="6 7" id="KW-0315">Glutamine amidotransferase</keyword>
<dbReference type="eggNOG" id="COG1797">
    <property type="taxonomic scope" value="Bacteria"/>
</dbReference>
<keyword evidence="7" id="KW-0169">Cobalamin biosynthesis</keyword>
<dbReference type="GO" id="GO:0005524">
    <property type="term" value="F:ATP binding"/>
    <property type="evidence" value="ECO:0007669"/>
    <property type="project" value="UniProtKB-UniRule"/>
</dbReference>
<dbReference type="Pfam" id="PF01656">
    <property type="entry name" value="CbiA"/>
    <property type="match status" value="1"/>
</dbReference>
<comment type="catalytic activity">
    <reaction evidence="7">
        <text>cob(II)yrinate + 2 L-glutamine + 2 ATP + 2 H2O = cob(II)yrinate a,c diamide + 2 L-glutamate + 2 ADP + 2 phosphate + 2 H(+)</text>
        <dbReference type="Rhea" id="RHEA:26289"/>
        <dbReference type="ChEBI" id="CHEBI:15377"/>
        <dbReference type="ChEBI" id="CHEBI:15378"/>
        <dbReference type="ChEBI" id="CHEBI:29985"/>
        <dbReference type="ChEBI" id="CHEBI:30616"/>
        <dbReference type="ChEBI" id="CHEBI:43474"/>
        <dbReference type="ChEBI" id="CHEBI:58359"/>
        <dbReference type="ChEBI" id="CHEBI:58537"/>
        <dbReference type="ChEBI" id="CHEBI:58894"/>
        <dbReference type="ChEBI" id="CHEBI:456216"/>
        <dbReference type="EC" id="6.3.5.11"/>
    </reaction>
</comment>
<dbReference type="CDD" id="cd03130">
    <property type="entry name" value="GATase1_CobB"/>
    <property type="match status" value="1"/>
</dbReference>
<comment type="cofactor">
    <cofactor evidence="1 7">
        <name>Mg(2+)</name>
        <dbReference type="ChEBI" id="CHEBI:18420"/>
    </cofactor>
</comment>
<keyword evidence="4 7" id="KW-0067">ATP-binding</keyword>
<keyword evidence="11" id="KW-1185">Reference proteome</keyword>
<dbReference type="RefSeq" id="WP_006789114.1">
    <property type="nucleotide sequence ID" value="NZ_JH417564.1"/>
</dbReference>
<dbReference type="GO" id="GO:0009236">
    <property type="term" value="P:cobalamin biosynthetic process"/>
    <property type="evidence" value="ECO:0007669"/>
    <property type="project" value="UniProtKB-UniRule"/>
</dbReference>
<evidence type="ECO:0000256" key="2">
    <source>
        <dbReference type="ARBA" id="ARBA00022598"/>
    </source>
</evidence>
<evidence type="ECO:0000313" key="11">
    <source>
        <dbReference type="Proteomes" id="UP000005481"/>
    </source>
</evidence>
<evidence type="ECO:0000256" key="1">
    <source>
        <dbReference type="ARBA" id="ARBA00001946"/>
    </source>
</evidence>
<evidence type="ECO:0000256" key="7">
    <source>
        <dbReference type="HAMAP-Rule" id="MF_00027"/>
    </source>
</evidence>
<dbReference type="STRING" id="861450.HMPREF0080_00131"/>
<dbReference type="InterPro" id="IPR004484">
    <property type="entry name" value="CbiA/CobB_synth"/>
</dbReference>
<dbReference type="NCBIfam" id="TIGR00379">
    <property type="entry name" value="cobB"/>
    <property type="match status" value="1"/>
</dbReference>
<comment type="caution">
    <text evidence="10">The sequence shown here is derived from an EMBL/GenBank/DDBJ whole genome shotgun (WGS) entry which is preliminary data.</text>
</comment>
<dbReference type="AlphaFoldDB" id="G9YES1"/>
<evidence type="ECO:0000256" key="4">
    <source>
        <dbReference type="ARBA" id="ARBA00022840"/>
    </source>
</evidence>
<feature type="active site" description="Nucleophile" evidence="7">
    <location>
        <position position="335"/>
    </location>
</feature>
<evidence type="ECO:0000256" key="3">
    <source>
        <dbReference type="ARBA" id="ARBA00022741"/>
    </source>
</evidence>
<evidence type="ECO:0000256" key="5">
    <source>
        <dbReference type="ARBA" id="ARBA00022842"/>
    </source>
</evidence>
<comment type="domain">
    <text evidence="7">Comprises of two domains. The C-terminal domain contains the binding site for glutamine and catalyzes the hydrolysis of this substrate to glutamate and ammonia. The N-terminal domain is anticipated to bind ATP and cobyrinate and catalyzes the ultimate synthesis of the diamide product. The ammonia produced via the glutaminase domain is probably translocated to the adjacent domain via a molecular tunnel, where it reacts with an activated intermediate.</text>
</comment>
<dbReference type="Gene3D" id="3.40.50.880">
    <property type="match status" value="1"/>
</dbReference>
<evidence type="ECO:0000256" key="6">
    <source>
        <dbReference type="ARBA" id="ARBA00022962"/>
    </source>
</evidence>
<evidence type="ECO:0000259" key="9">
    <source>
        <dbReference type="Pfam" id="PF07685"/>
    </source>
</evidence>
<protein>
    <recommendedName>
        <fullName evidence="7">Cobyrinate a,c-diamide synthase</fullName>
        <ecNumber evidence="7">6.3.5.11</ecNumber>
    </recommendedName>
    <alternativeName>
        <fullName evidence="7">Cobyrinic acid a,c-diamide synthetase</fullName>
    </alternativeName>
</protein>
<proteinExistence type="inferred from homology"/>
<dbReference type="SUPFAM" id="SSF52540">
    <property type="entry name" value="P-loop containing nucleoside triphosphate hydrolases"/>
    <property type="match status" value="1"/>
</dbReference>
<sequence length="459" mass="49769">MKHANPRRLLFAAPASGSGKTTVVCAVMRALKKRRLAVQSFKSGPDYIDPMFHAAVTGVEAHNLDVFLFGGHGVGEQMCRRILAGAGERADISVLEGAMGYYDGLGLSEEYSAYELARFTGTPVVLIVDGKGTALSLAAVLKGMAGFRTDSRIQGFIINNIHPAVYAYYKALWEHESGLKGYGCLPYIGDASVESRHLGLVTAEEVENLRYKTELLAAAAERHIDLDGLLVLAATAEPFSYGEAQPAKPVKARIAVAKDKAFCFYYDESLHSLAAAGAELIPFSPLEDGELPACDGIYIGGGYPELYAADLSANVSLRQRLRRAVRAGMPCFAECGGYMYLSEAFYDKTVCLPMVGVVPGKVRMTDRLTRFGYITLTAEKDTFLCKKGDTVRAHEFHYSDSTENGSAFTARKAGGKRFWPAVYAEGNILAGYPHIHFCGTPGWAENFVNACARWRSGGK</sequence>
<dbReference type="EMBL" id="AGCJ01000005">
    <property type="protein sequence ID" value="EHM43694.1"/>
    <property type="molecule type" value="Genomic_DNA"/>
</dbReference>
<comment type="miscellaneous">
    <text evidence="7">The a and c carboxylates of cobyrinate are activated for nucleophilic attack via formation of a phosphorylated intermediate by ATP. CbiA catalyzes first the amidation of the c-carboxylate, and then that of the a-carboxylate.</text>
</comment>
<dbReference type="InterPro" id="IPR029062">
    <property type="entry name" value="Class_I_gatase-like"/>
</dbReference>
<feature type="domain" description="CobQ/CobB/MinD/ParA nucleotide binding" evidence="8">
    <location>
        <begin position="10"/>
        <end position="187"/>
    </location>
</feature>
<evidence type="ECO:0000259" key="8">
    <source>
        <dbReference type="Pfam" id="PF01656"/>
    </source>
</evidence>